<organism evidence="9 10">
    <name type="scientific">Falsihalocynthiibacter arcticus</name>
    <dbReference type="NCBI Taxonomy" id="1579316"/>
    <lineage>
        <taxon>Bacteria</taxon>
        <taxon>Pseudomonadati</taxon>
        <taxon>Pseudomonadota</taxon>
        <taxon>Alphaproteobacteria</taxon>
        <taxon>Rhodobacterales</taxon>
        <taxon>Roseobacteraceae</taxon>
        <taxon>Falsihalocynthiibacter</taxon>
    </lineage>
</organism>
<evidence type="ECO:0000256" key="5">
    <source>
        <dbReference type="ARBA" id="ARBA00013198"/>
    </source>
</evidence>
<dbReference type="PANTHER" id="PTHR11054:SF0">
    <property type="entry name" value="6-PHOSPHOGLUCONOLACTONASE"/>
    <property type="match status" value="1"/>
</dbReference>
<sequence length="224" mass="24027">MKFVEYSSREALMTGLASHIAQELTAEIAETGSAALAVPGGSTPGPIFDALSQVDLPWEKVSVLLGDERWVPETSERSNTALLRRRLLQNKAARATLLPLYAPADRPEDRLNELSQAIENVLPLSVCVMGMGADMHTVSIFPEADLLAEAFAADAPVLLPMRAPGAPEPRITLTARVLAGSKHRHILITGAEKRAALERAILINDPMKAPICAVLSGATIHWAD</sequence>
<evidence type="ECO:0000313" key="9">
    <source>
        <dbReference type="EMBL" id="AML52548.1"/>
    </source>
</evidence>
<dbReference type="KEGG" id="hat:RC74_15865"/>
<feature type="domain" description="Glucosamine/galactosamine-6-phosphate isomerase" evidence="8">
    <location>
        <begin position="8"/>
        <end position="221"/>
    </location>
</feature>
<comment type="similarity">
    <text evidence="4 7">Belongs to the glucosamine/galactosamine-6-phosphate isomerase family. 6-phosphogluconolactonase subfamily.</text>
</comment>
<evidence type="ECO:0000256" key="1">
    <source>
        <dbReference type="ARBA" id="ARBA00000832"/>
    </source>
</evidence>
<comment type="function">
    <text evidence="2 7">Hydrolysis of 6-phosphogluconolactone to 6-phosphogluconate.</text>
</comment>
<dbReference type="STRING" id="1579316.RC74_15865"/>
<evidence type="ECO:0000256" key="6">
    <source>
        <dbReference type="ARBA" id="ARBA00020337"/>
    </source>
</evidence>
<dbReference type="GO" id="GO:0006098">
    <property type="term" value="P:pentose-phosphate shunt"/>
    <property type="evidence" value="ECO:0007669"/>
    <property type="project" value="UniProtKB-UniPathway"/>
</dbReference>
<dbReference type="InterPro" id="IPR037171">
    <property type="entry name" value="NagB/RpiA_transferase-like"/>
</dbReference>
<evidence type="ECO:0000256" key="2">
    <source>
        <dbReference type="ARBA" id="ARBA00002681"/>
    </source>
</evidence>
<dbReference type="CDD" id="cd01400">
    <property type="entry name" value="6PGL"/>
    <property type="match status" value="1"/>
</dbReference>
<dbReference type="Proteomes" id="UP000070371">
    <property type="component" value="Chromosome"/>
</dbReference>
<dbReference type="SUPFAM" id="SSF100950">
    <property type="entry name" value="NagB/RpiA/CoA transferase-like"/>
    <property type="match status" value="1"/>
</dbReference>
<evidence type="ECO:0000313" key="10">
    <source>
        <dbReference type="Proteomes" id="UP000070371"/>
    </source>
</evidence>
<dbReference type="RefSeq" id="WP_039002237.1">
    <property type="nucleotide sequence ID" value="NZ_CP014327.1"/>
</dbReference>
<proteinExistence type="inferred from homology"/>
<gene>
    <name evidence="7" type="primary">pgl</name>
    <name evidence="9" type="ORF">RC74_15865</name>
</gene>
<protein>
    <recommendedName>
        <fullName evidence="6 7">6-phosphogluconolactonase</fullName>
        <shortName evidence="7">6PGL</shortName>
        <ecNumber evidence="5 7">3.1.1.31</ecNumber>
    </recommendedName>
</protein>
<dbReference type="GO" id="GO:0017057">
    <property type="term" value="F:6-phosphogluconolactonase activity"/>
    <property type="evidence" value="ECO:0007669"/>
    <property type="project" value="UniProtKB-UniRule"/>
</dbReference>
<name>A0A126V2J9_9RHOB</name>
<dbReference type="EMBL" id="CP014327">
    <property type="protein sequence ID" value="AML52548.1"/>
    <property type="molecule type" value="Genomic_DNA"/>
</dbReference>
<dbReference type="InterPro" id="IPR039104">
    <property type="entry name" value="6PGL"/>
</dbReference>
<dbReference type="NCBIfam" id="TIGR01198">
    <property type="entry name" value="pgl"/>
    <property type="match status" value="1"/>
</dbReference>
<keyword evidence="7" id="KW-0378">Hydrolase</keyword>
<evidence type="ECO:0000256" key="3">
    <source>
        <dbReference type="ARBA" id="ARBA00004961"/>
    </source>
</evidence>
<comment type="pathway">
    <text evidence="3 7">Carbohydrate degradation; pentose phosphate pathway; D-ribulose 5-phosphate from D-glucose 6-phosphate (oxidative stage): step 2/3.</text>
</comment>
<dbReference type="AlphaFoldDB" id="A0A126V2J9"/>
<dbReference type="GO" id="GO:0005975">
    <property type="term" value="P:carbohydrate metabolic process"/>
    <property type="evidence" value="ECO:0007669"/>
    <property type="project" value="UniProtKB-UniRule"/>
</dbReference>
<dbReference type="Pfam" id="PF01182">
    <property type="entry name" value="Glucosamine_iso"/>
    <property type="match status" value="1"/>
</dbReference>
<dbReference type="InterPro" id="IPR006148">
    <property type="entry name" value="Glc/Gal-6P_isomerase"/>
</dbReference>
<evidence type="ECO:0000259" key="8">
    <source>
        <dbReference type="Pfam" id="PF01182"/>
    </source>
</evidence>
<dbReference type="Gene3D" id="3.40.50.1360">
    <property type="match status" value="1"/>
</dbReference>
<evidence type="ECO:0000256" key="7">
    <source>
        <dbReference type="RuleBase" id="RU365095"/>
    </source>
</evidence>
<reference evidence="9 10" key="1">
    <citation type="submission" date="2016-02" db="EMBL/GenBank/DDBJ databases">
        <title>Complete genome sequence of Halocynthiibacter arcticus PAMC 20958t from arctic marine sediment.</title>
        <authorList>
            <person name="Lee Y.M."/>
            <person name="Baek K."/>
            <person name="Lee H.K."/>
            <person name="Shin S.C."/>
        </authorList>
    </citation>
    <scope>NUCLEOTIDE SEQUENCE [LARGE SCALE GENOMIC DNA]</scope>
    <source>
        <strain evidence="9">PAMC 20958</strain>
    </source>
</reference>
<accession>A0A126V2J9</accession>
<dbReference type="InterPro" id="IPR005900">
    <property type="entry name" value="6-phosphogluconolactonase_DevB"/>
</dbReference>
<dbReference type="OrthoDB" id="9810967at2"/>
<dbReference type="EC" id="3.1.1.31" evidence="5 7"/>
<evidence type="ECO:0000256" key="4">
    <source>
        <dbReference type="ARBA" id="ARBA00010662"/>
    </source>
</evidence>
<dbReference type="UniPathway" id="UPA00115">
    <property type="reaction ID" value="UER00409"/>
</dbReference>
<comment type="catalytic activity">
    <reaction evidence="1 7">
        <text>6-phospho-D-glucono-1,5-lactone + H2O = 6-phospho-D-gluconate + H(+)</text>
        <dbReference type="Rhea" id="RHEA:12556"/>
        <dbReference type="ChEBI" id="CHEBI:15377"/>
        <dbReference type="ChEBI" id="CHEBI:15378"/>
        <dbReference type="ChEBI" id="CHEBI:57955"/>
        <dbReference type="ChEBI" id="CHEBI:58759"/>
        <dbReference type="EC" id="3.1.1.31"/>
    </reaction>
</comment>
<keyword evidence="10" id="KW-1185">Reference proteome</keyword>
<dbReference type="PANTHER" id="PTHR11054">
    <property type="entry name" value="6-PHOSPHOGLUCONOLACTONASE"/>
    <property type="match status" value="1"/>
</dbReference>